<evidence type="ECO:0000313" key="7">
    <source>
        <dbReference type="EMBL" id="GDY49983.1"/>
    </source>
</evidence>
<keyword evidence="3" id="KW-0012">Acyltransferase</keyword>
<evidence type="ECO:0000259" key="6">
    <source>
        <dbReference type="Pfam" id="PF21124"/>
    </source>
</evidence>
<evidence type="ECO:0000256" key="1">
    <source>
        <dbReference type="ARBA" id="ARBA00013258"/>
    </source>
</evidence>
<name>A0A4D4KVY6_STRVO</name>
<keyword evidence="2" id="KW-0808">Transferase</keyword>
<dbReference type="InterPro" id="IPR050858">
    <property type="entry name" value="Mal-CoA-ACP_Trans/PKS_FabD"/>
</dbReference>
<feature type="domain" description="Malonyl-CoA-[acyl-carrier-protein] transacylase small" evidence="6">
    <location>
        <begin position="137"/>
        <end position="198"/>
    </location>
</feature>
<accession>A0A4D4KVY6</accession>
<comment type="catalytic activity">
    <reaction evidence="4">
        <text>holo-[ACP] + malonyl-CoA = malonyl-[ACP] + CoA</text>
        <dbReference type="Rhea" id="RHEA:41792"/>
        <dbReference type="Rhea" id="RHEA-COMP:9623"/>
        <dbReference type="Rhea" id="RHEA-COMP:9685"/>
        <dbReference type="ChEBI" id="CHEBI:57287"/>
        <dbReference type="ChEBI" id="CHEBI:57384"/>
        <dbReference type="ChEBI" id="CHEBI:64479"/>
        <dbReference type="ChEBI" id="CHEBI:78449"/>
        <dbReference type="EC" id="2.3.1.39"/>
    </reaction>
</comment>
<proteinExistence type="predicted"/>
<evidence type="ECO:0000256" key="2">
    <source>
        <dbReference type="ARBA" id="ARBA00022679"/>
    </source>
</evidence>
<protein>
    <recommendedName>
        <fullName evidence="1">[acyl-carrier-protein] S-malonyltransferase</fullName>
        <ecNumber evidence="1">2.3.1.39</ecNumber>
    </recommendedName>
</protein>
<evidence type="ECO:0000313" key="8">
    <source>
        <dbReference type="Proteomes" id="UP000301309"/>
    </source>
</evidence>
<reference evidence="7 8" key="1">
    <citation type="journal article" date="2020" name="Int. J. Syst. Evol. Microbiol.">
        <title>Reclassification of Streptomyces castelarensis and Streptomyces sporoclivatus as later heterotypic synonyms of Streptomyces antimycoticus.</title>
        <authorList>
            <person name="Komaki H."/>
            <person name="Tamura T."/>
        </authorList>
    </citation>
    <scope>NUCLEOTIDE SEQUENCE [LARGE SCALE GENOMIC DNA]</scope>
    <source>
        <strain evidence="7 8">NBRC 13459</strain>
    </source>
</reference>
<gene>
    <name evidence="7" type="ORF">SVIO_006060</name>
</gene>
<dbReference type="GO" id="GO:0006633">
    <property type="term" value="P:fatty acid biosynthetic process"/>
    <property type="evidence" value="ECO:0007669"/>
    <property type="project" value="TreeGrafter"/>
</dbReference>
<keyword evidence="8" id="KW-1185">Reference proteome</keyword>
<dbReference type="SUPFAM" id="SSF52151">
    <property type="entry name" value="FabD/lysophospholipase-like"/>
    <property type="match status" value="1"/>
</dbReference>
<dbReference type="PANTHER" id="PTHR42681:SF1">
    <property type="entry name" value="MALONYL-COA-ACYL CARRIER PROTEIN TRANSACYLASE, MITOCHONDRIAL"/>
    <property type="match status" value="1"/>
</dbReference>
<evidence type="ECO:0000256" key="3">
    <source>
        <dbReference type="ARBA" id="ARBA00023315"/>
    </source>
</evidence>
<dbReference type="AlphaFoldDB" id="A0A4D4KVY6"/>
<dbReference type="InterPro" id="IPR049416">
    <property type="entry name" value="VinK-like_small"/>
</dbReference>
<sequence length="404" mass="42833">MDSGGDASAMVFPGMGPVPFAEAARFLLVNPVARRMTAEASEVLGYPLIDRWREADGDYSEYAQVAFLVGCLALAEWAREEHGVDARVCAGPSFGGKAAAVHTGALPFADGVLMTARWARFLEDFSAGEHGHVVTQSFARVPAGELARITAELADRGAWHEVSCEVDEDFHMLSLGRDELDWLGKRIRAAGGLPLYTMYPPMHVSLFGPLRGRIESEVLGGLRFADPALPLIADQDGRAVDTGEEVRTMLADGFERPVRWPRVVAALRRHGVGTLYVCGHDALFGRVPVTRRNFTVVPADPGRHFAPGGGDRRRRAEDMAAAVVTAAGGGRGDQGAAAAAISERVFHSTAGEANVSTVSASSTKRTPYAFSNAASNSTVPSESSPRSRNAASSVSVSSGARKGS</sequence>
<dbReference type="PANTHER" id="PTHR42681">
    <property type="entry name" value="MALONYL-COA-ACYL CARRIER PROTEIN TRANSACYLASE, MITOCHONDRIAL"/>
    <property type="match status" value="1"/>
</dbReference>
<dbReference type="EC" id="2.3.1.39" evidence="1"/>
<feature type="compositionally biased region" description="Polar residues" evidence="5">
    <location>
        <begin position="354"/>
        <end position="365"/>
    </location>
</feature>
<dbReference type="InterPro" id="IPR001227">
    <property type="entry name" value="Ac_transferase_dom_sf"/>
</dbReference>
<feature type="region of interest" description="Disordered" evidence="5">
    <location>
        <begin position="353"/>
        <end position="404"/>
    </location>
</feature>
<evidence type="ECO:0000256" key="4">
    <source>
        <dbReference type="ARBA" id="ARBA00048462"/>
    </source>
</evidence>
<dbReference type="EMBL" id="BJHW01000001">
    <property type="protein sequence ID" value="GDY49983.1"/>
    <property type="molecule type" value="Genomic_DNA"/>
</dbReference>
<organism evidence="7 8">
    <name type="scientific">Streptomyces violaceusniger</name>
    <dbReference type="NCBI Taxonomy" id="68280"/>
    <lineage>
        <taxon>Bacteria</taxon>
        <taxon>Bacillati</taxon>
        <taxon>Actinomycetota</taxon>
        <taxon>Actinomycetes</taxon>
        <taxon>Kitasatosporales</taxon>
        <taxon>Streptomycetaceae</taxon>
        <taxon>Streptomyces</taxon>
        <taxon>Streptomyces violaceusniger group</taxon>
    </lineage>
</organism>
<feature type="compositionally biased region" description="Low complexity" evidence="5">
    <location>
        <begin position="380"/>
        <end position="398"/>
    </location>
</feature>
<dbReference type="InterPro" id="IPR016035">
    <property type="entry name" value="Acyl_Trfase/lysoPLipase"/>
</dbReference>
<dbReference type="Proteomes" id="UP000301309">
    <property type="component" value="Unassembled WGS sequence"/>
</dbReference>
<dbReference type="Pfam" id="PF21124">
    <property type="entry name" value="VinK_C"/>
    <property type="match status" value="1"/>
</dbReference>
<comment type="caution">
    <text evidence="7">The sequence shown here is derived from an EMBL/GenBank/DDBJ whole genome shotgun (WGS) entry which is preliminary data.</text>
</comment>
<dbReference type="Gene3D" id="3.40.366.10">
    <property type="entry name" value="Malonyl-Coenzyme A Acyl Carrier Protein, domain 2"/>
    <property type="match status" value="2"/>
</dbReference>
<dbReference type="GO" id="GO:0004314">
    <property type="term" value="F:[acyl-carrier-protein] S-malonyltransferase activity"/>
    <property type="evidence" value="ECO:0007669"/>
    <property type="project" value="UniProtKB-EC"/>
</dbReference>
<evidence type="ECO:0000256" key="5">
    <source>
        <dbReference type="SAM" id="MobiDB-lite"/>
    </source>
</evidence>